<comment type="similarity">
    <text evidence="1">Belongs to the type III secretion exporter family.</text>
</comment>
<evidence type="ECO:0000313" key="2">
    <source>
        <dbReference type="EMBL" id="AHC15125.1"/>
    </source>
</evidence>
<dbReference type="OrthoDB" id="361231at2"/>
<dbReference type="KEGG" id="slr:L21SP2_1746"/>
<evidence type="ECO:0000313" key="3">
    <source>
        <dbReference type="Proteomes" id="UP000018680"/>
    </source>
</evidence>
<dbReference type="GO" id="GO:0009306">
    <property type="term" value="P:protein secretion"/>
    <property type="evidence" value="ECO:0007669"/>
    <property type="project" value="InterPro"/>
</dbReference>
<keyword evidence="3" id="KW-1185">Reference proteome</keyword>
<dbReference type="AlphaFoldDB" id="V5WHN0"/>
<dbReference type="SUPFAM" id="SSF160544">
    <property type="entry name" value="EscU C-terminal domain-like"/>
    <property type="match status" value="1"/>
</dbReference>
<dbReference type="HOGENOM" id="CLU_041013_4_2_12"/>
<reference evidence="2 3" key="1">
    <citation type="journal article" date="2015" name="Stand. Genomic Sci.">
        <title>Complete genome sequence and description of Salinispira pacifica gen. nov., sp. nov., a novel spirochaete isolated form a hypersaline microbial mat.</title>
        <authorList>
            <person name="Ben Hania W."/>
            <person name="Joseph M."/>
            <person name="Schumann P."/>
            <person name="Bunk B."/>
            <person name="Fiebig A."/>
            <person name="Sproer C."/>
            <person name="Klenk H.P."/>
            <person name="Fardeau M.L."/>
            <person name="Spring S."/>
        </authorList>
    </citation>
    <scope>NUCLEOTIDE SEQUENCE [LARGE SCALE GENOMIC DNA]</scope>
    <source>
        <strain evidence="2 3">L21-RPul-D2</strain>
    </source>
</reference>
<evidence type="ECO:0000256" key="1">
    <source>
        <dbReference type="ARBA" id="ARBA00010690"/>
    </source>
</evidence>
<dbReference type="STRING" id="1307761.L21SP2_1746"/>
<dbReference type="InterPro" id="IPR006135">
    <property type="entry name" value="T3SS_substrate_exporter"/>
</dbReference>
<protein>
    <submittedName>
        <fullName evidence="2">Flagellar biosynthesis protein FlhB</fullName>
    </submittedName>
</protein>
<dbReference type="GO" id="GO:0016020">
    <property type="term" value="C:membrane"/>
    <property type="evidence" value="ECO:0007669"/>
    <property type="project" value="InterPro"/>
</dbReference>
<gene>
    <name evidence="2" type="ORF">L21SP2_1746</name>
</gene>
<dbReference type="Gene3D" id="3.40.1690.10">
    <property type="entry name" value="secretion proteins EscU"/>
    <property type="match status" value="1"/>
</dbReference>
<proteinExistence type="inferred from homology"/>
<dbReference type="Proteomes" id="UP000018680">
    <property type="component" value="Chromosome"/>
</dbReference>
<keyword evidence="2" id="KW-0282">Flagellum</keyword>
<sequence length="100" mass="11140">MYHDLRPLPGKSPESAEKRQAVALYYRRDLPAPLILARGTGFLAEQILASAEMAEVPIIKDRTASGMLIQLDVGQIIPESCYEIAAELFRFVQNIETKGH</sequence>
<accession>V5WHN0</accession>
<dbReference type="EMBL" id="CP006939">
    <property type="protein sequence ID" value="AHC15125.1"/>
    <property type="molecule type" value="Genomic_DNA"/>
</dbReference>
<organism evidence="2 3">
    <name type="scientific">Salinispira pacifica</name>
    <dbReference type="NCBI Taxonomy" id="1307761"/>
    <lineage>
        <taxon>Bacteria</taxon>
        <taxon>Pseudomonadati</taxon>
        <taxon>Spirochaetota</taxon>
        <taxon>Spirochaetia</taxon>
        <taxon>Spirochaetales</taxon>
        <taxon>Spirochaetaceae</taxon>
        <taxon>Salinispira</taxon>
    </lineage>
</organism>
<dbReference type="RefSeq" id="WP_024268044.1">
    <property type="nucleotide sequence ID" value="NC_023035.1"/>
</dbReference>
<keyword evidence="2" id="KW-0969">Cilium</keyword>
<dbReference type="eggNOG" id="COG2257">
    <property type="taxonomic scope" value="Bacteria"/>
</dbReference>
<dbReference type="Pfam" id="PF01312">
    <property type="entry name" value="Bac_export_2"/>
    <property type="match status" value="1"/>
</dbReference>
<keyword evidence="2" id="KW-0966">Cell projection</keyword>
<name>V5WHN0_9SPIO</name>
<dbReference type="InterPro" id="IPR029025">
    <property type="entry name" value="T3SS_substrate_exporter_C"/>
</dbReference>